<feature type="region of interest" description="Disordered" evidence="4">
    <location>
        <begin position="219"/>
        <end position="270"/>
    </location>
</feature>
<protein>
    <recommendedName>
        <fullName evidence="5">Chromo domain-containing protein</fullName>
    </recommendedName>
</protein>
<feature type="compositionally biased region" description="Basic residues" evidence="4">
    <location>
        <begin position="10"/>
        <end position="19"/>
    </location>
</feature>
<feature type="region of interest" description="Disordered" evidence="4">
    <location>
        <begin position="156"/>
        <end position="206"/>
    </location>
</feature>
<dbReference type="InterPro" id="IPR016197">
    <property type="entry name" value="Chromo-like_dom_sf"/>
</dbReference>
<dbReference type="Proteomes" id="UP001578633">
    <property type="component" value="Chromosome 8"/>
</dbReference>
<feature type="domain" description="Chromo" evidence="5">
    <location>
        <begin position="276"/>
        <end position="334"/>
    </location>
</feature>
<dbReference type="Pfam" id="PF00385">
    <property type="entry name" value="Chromo"/>
    <property type="match status" value="1"/>
</dbReference>
<evidence type="ECO:0000256" key="3">
    <source>
        <dbReference type="ARBA" id="ARBA00023242"/>
    </source>
</evidence>
<gene>
    <name evidence="6" type="ORF">ACET3X_008000</name>
</gene>
<keyword evidence="3" id="KW-0539">Nucleus</keyword>
<comment type="caution">
    <text evidence="6">The sequence shown here is derived from an EMBL/GenBank/DDBJ whole genome shotgun (WGS) entry which is preliminary data.</text>
</comment>
<reference evidence="6 7" key="1">
    <citation type="submission" date="2024-09" db="EMBL/GenBank/DDBJ databases">
        <title>T2T genomes of carrot and Alternaria dauci and their utility for understanding host-pathogen interaction during carrot leaf blight disease.</title>
        <authorList>
            <person name="Liu W."/>
            <person name="Xu S."/>
            <person name="Ou C."/>
            <person name="Liu X."/>
            <person name="Zhuang F."/>
            <person name="Deng X.W."/>
        </authorList>
    </citation>
    <scope>NUCLEOTIDE SEQUENCE [LARGE SCALE GENOMIC DNA]</scope>
    <source>
        <strain evidence="6 7">A2016</strain>
    </source>
</reference>
<feature type="region of interest" description="Disordered" evidence="4">
    <location>
        <begin position="1"/>
        <end position="24"/>
    </location>
</feature>
<dbReference type="PROSITE" id="PS50013">
    <property type="entry name" value="CHROMO_2"/>
    <property type="match status" value="1"/>
</dbReference>
<evidence type="ECO:0000313" key="6">
    <source>
        <dbReference type="EMBL" id="KAL1793018.1"/>
    </source>
</evidence>
<organism evidence="6 7">
    <name type="scientific">Alternaria dauci</name>
    <dbReference type="NCBI Taxonomy" id="48095"/>
    <lineage>
        <taxon>Eukaryota</taxon>
        <taxon>Fungi</taxon>
        <taxon>Dikarya</taxon>
        <taxon>Ascomycota</taxon>
        <taxon>Pezizomycotina</taxon>
        <taxon>Dothideomycetes</taxon>
        <taxon>Pleosporomycetidae</taxon>
        <taxon>Pleosporales</taxon>
        <taxon>Pleosporineae</taxon>
        <taxon>Pleosporaceae</taxon>
        <taxon>Alternaria</taxon>
        <taxon>Alternaria sect. Porri</taxon>
    </lineage>
</organism>
<keyword evidence="7" id="KW-1185">Reference proteome</keyword>
<comment type="subunit">
    <text evidence="2">Component of the NuA4 histone acetyltransferase complex.</text>
</comment>
<dbReference type="PANTHER" id="PTHR22812">
    <property type="entry name" value="CHROMOBOX PROTEIN"/>
    <property type="match status" value="1"/>
</dbReference>
<dbReference type="RefSeq" id="XP_069303602.1">
    <property type="nucleotide sequence ID" value="XM_069454384.1"/>
</dbReference>
<dbReference type="EMBL" id="JBHGVX010000008">
    <property type="protein sequence ID" value="KAL1793018.1"/>
    <property type="molecule type" value="Genomic_DNA"/>
</dbReference>
<dbReference type="InterPro" id="IPR023780">
    <property type="entry name" value="Chromo_domain"/>
</dbReference>
<dbReference type="InterPro" id="IPR051219">
    <property type="entry name" value="Heterochromatin_chromo-domain"/>
</dbReference>
<dbReference type="CDD" id="cd00024">
    <property type="entry name" value="CD_CSD"/>
    <property type="match status" value="1"/>
</dbReference>
<sequence length="336" mass="38113">MSGREARGGRGLRRGRGQGRGKTQLWKWESYTPGADVYEQLWRVRKEPAIVTERLPSDCPIPNARTRILHRRQTEDAITREQYTVEITYTSQARDGNDSLDRTEVEEVELGRIMQYVSPAELEHFETKQFRLEAEAEAISIRTEAEDLARRQLLKNAKAPHTNRGSRMLSGLGLPVGLPTRTRDSENDAGLALASRDAKPLSSAPDDMFLQKPVLFDQSSTAASDSDDTIPAQPPHREFNEDVNNDNIDMHKAPSNRHSAEHDKNDEEDAEGAEEYVVEAIVEHFREDGKTYYLVKWDGYEDSHDWLPEEDLEGAPDLVAEYNERVAGKKKIAKSR</sequence>
<evidence type="ECO:0000256" key="2">
    <source>
        <dbReference type="ARBA" id="ARBA00011353"/>
    </source>
</evidence>
<evidence type="ECO:0000256" key="4">
    <source>
        <dbReference type="SAM" id="MobiDB-lite"/>
    </source>
</evidence>
<proteinExistence type="predicted"/>
<name>A0ABR3UAL6_9PLEO</name>
<dbReference type="SMART" id="SM00298">
    <property type="entry name" value="CHROMO"/>
    <property type="match status" value="1"/>
</dbReference>
<evidence type="ECO:0000313" key="7">
    <source>
        <dbReference type="Proteomes" id="UP001578633"/>
    </source>
</evidence>
<accession>A0ABR3UAL6</accession>
<evidence type="ECO:0000256" key="1">
    <source>
        <dbReference type="ARBA" id="ARBA00004123"/>
    </source>
</evidence>
<dbReference type="GeneID" id="96088322"/>
<dbReference type="SUPFAM" id="SSF54160">
    <property type="entry name" value="Chromo domain-like"/>
    <property type="match status" value="1"/>
</dbReference>
<comment type="subcellular location">
    <subcellularLocation>
        <location evidence="1">Nucleus</location>
    </subcellularLocation>
</comment>
<evidence type="ECO:0000259" key="5">
    <source>
        <dbReference type="PROSITE" id="PS50013"/>
    </source>
</evidence>
<feature type="compositionally biased region" description="Basic and acidic residues" evidence="4">
    <location>
        <begin position="248"/>
        <end position="265"/>
    </location>
</feature>
<dbReference type="Gene3D" id="2.40.50.40">
    <property type="match status" value="1"/>
</dbReference>
<dbReference type="InterPro" id="IPR000953">
    <property type="entry name" value="Chromo/chromo_shadow_dom"/>
</dbReference>